<dbReference type="InterPro" id="IPR018247">
    <property type="entry name" value="EF_Hand_1_Ca_BS"/>
</dbReference>
<dbReference type="InterPro" id="IPR036439">
    <property type="entry name" value="Dockerin_dom_sf"/>
</dbReference>
<dbReference type="RefSeq" id="WP_013171892.1">
    <property type="nucleotide sequence ID" value="NC_014219.1"/>
</dbReference>
<dbReference type="Gene3D" id="2.60.40.10">
    <property type="entry name" value="Immunoglobulins"/>
    <property type="match status" value="1"/>
</dbReference>
<evidence type="ECO:0000313" key="2">
    <source>
        <dbReference type="EMBL" id="ADH98467.1"/>
    </source>
</evidence>
<dbReference type="PROSITE" id="PS00018">
    <property type="entry name" value="EF_HAND_1"/>
    <property type="match status" value="1"/>
</dbReference>
<dbReference type="eggNOG" id="ENOG503420X">
    <property type="taxonomic scope" value="Bacteria"/>
</dbReference>
<dbReference type="SUPFAM" id="SSF63446">
    <property type="entry name" value="Type I dockerin domain"/>
    <property type="match status" value="1"/>
</dbReference>
<dbReference type="SUPFAM" id="SSF49313">
    <property type="entry name" value="Cadherin-like"/>
    <property type="match status" value="1"/>
</dbReference>
<gene>
    <name evidence="2" type="ordered locus">Bsel_0945</name>
</gene>
<dbReference type="InterPro" id="IPR015919">
    <property type="entry name" value="Cadherin-like_sf"/>
</dbReference>
<feature type="domain" description="Bacterial Ig-like" evidence="1">
    <location>
        <begin position="332"/>
        <end position="380"/>
    </location>
</feature>
<dbReference type="GO" id="GO:0005509">
    <property type="term" value="F:calcium ion binding"/>
    <property type="evidence" value="ECO:0007669"/>
    <property type="project" value="InterPro"/>
</dbReference>
<dbReference type="HOGENOM" id="CLU_575771_0_0_9"/>
<dbReference type="CDD" id="cd14256">
    <property type="entry name" value="Dockerin_I"/>
    <property type="match status" value="1"/>
</dbReference>
<evidence type="ECO:0000259" key="1">
    <source>
        <dbReference type="Pfam" id="PF07532"/>
    </source>
</evidence>
<dbReference type="InterPro" id="IPR013783">
    <property type="entry name" value="Ig-like_fold"/>
</dbReference>
<dbReference type="AlphaFoldDB" id="D6Y076"/>
<accession>D6Y076</accession>
<organism evidence="2 3">
    <name type="scientific">Bacillus selenitireducens (strain ATCC 700615 / DSM 15326 / MLS10)</name>
    <dbReference type="NCBI Taxonomy" id="439292"/>
    <lineage>
        <taxon>Bacteria</taxon>
        <taxon>Bacillati</taxon>
        <taxon>Bacillota</taxon>
        <taxon>Bacilli</taxon>
        <taxon>Bacillales</taxon>
        <taxon>Bacillaceae</taxon>
        <taxon>Salisediminibacterium</taxon>
    </lineage>
</organism>
<dbReference type="KEGG" id="bse:Bsel_0945"/>
<evidence type="ECO:0000313" key="3">
    <source>
        <dbReference type="Proteomes" id="UP000000271"/>
    </source>
</evidence>
<proteinExistence type="predicted"/>
<dbReference type="Proteomes" id="UP000000271">
    <property type="component" value="Chromosome"/>
</dbReference>
<dbReference type="Pfam" id="PF05345">
    <property type="entry name" value="He_PIG"/>
    <property type="match status" value="1"/>
</dbReference>
<dbReference type="OrthoDB" id="2959655at2"/>
<dbReference type="Pfam" id="PF07532">
    <property type="entry name" value="Big_4"/>
    <property type="match status" value="1"/>
</dbReference>
<protein>
    <submittedName>
        <fullName evidence="2">Ig family protein</fullName>
    </submittedName>
</protein>
<dbReference type="STRING" id="439292.Bsel_0945"/>
<dbReference type="GO" id="GO:0000272">
    <property type="term" value="P:polysaccharide catabolic process"/>
    <property type="evidence" value="ECO:0007669"/>
    <property type="project" value="InterPro"/>
</dbReference>
<dbReference type="InterPro" id="IPR011081">
    <property type="entry name" value="Big_4"/>
</dbReference>
<dbReference type="Gene3D" id="1.10.1330.10">
    <property type="entry name" value="Dockerin domain"/>
    <property type="match status" value="1"/>
</dbReference>
<dbReference type="GO" id="GO:0016020">
    <property type="term" value="C:membrane"/>
    <property type="evidence" value="ECO:0007669"/>
    <property type="project" value="InterPro"/>
</dbReference>
<sequence>MFMIKRRLLLAAMLIAMMLIIPFYTYAGNDARVVLGDVISKGDQIHVPIVIRDVAYLSDARIEISLPGSDEGYQFREFQPAGRFDGRDFTVMSRVNNEKRLILEVNDAVKQTDRNKTDWTVGYLHFERERTHTFYLGEETPVSIYGVEALRNNQGSSFQPGITNGRIIYGDGPGDINGMGRANAGTAVKVLQHAIGEKELTGDAFRAADLNGDNRLNTADVDILLEYLSGNRDSVMSVVPLSSTTILQGKPFRFQLQVEHAQEPLEWGVSSGRLPTGLTLSSDGRLTGTPSRVGNAQVSITVTDRIGNEDSVTVTFTTVETSIKHIEEFNTVRAATGDDVNLPESVEVTYDDGRVEDKEVSWEIPVFDQAGSYVISGKITNLGIPLQIQVFISEQEHIAIDDITDRPDILGIHTFELTASDETHAVELAGSLMHYEGEGKFSLATTKLTSGEQVELIAYNQFGVVIDVQVLELP</sequence>
<keyword evidence="3" id="KW-1185">Reference proteome</keyword>
<reference evidence="2" key="1">
    <citation type="submission" date="2009-10" db="EMBL/GenBank/DDBJ databases">
        <title>Complete sequence of Bacillus selenitireducens MLS10.</title>
        <authorList>
            <consortium name="US DOE Joint Genome Institute"/>
            <person name="Lucas S."/>
            <person name="Copeland A."/>
            <person name="Lapidus A."/>
            <person name="Glavina del Rio T."/>
            <person name="Dalin E."/>
            <person name="Tice H."/>
            <person name="Bruce D."/>
            <person name="Goodwin L."/>
            <person name="Pitluck S."/>
            <person name="Sims D."/>
            <person name="Brettin T."/>
            <person name="Detter J.C."/>
            <person name="Han C."/>
            <person name="Larimer F."/>
            <person name="Land M."/>
            <person name="Hauser L."/>
            <person name="Kyrpides N."/>
            <person name="Ovchinnikova G."/>
            <person name="Stolz J."/>
        </authorList>
    </citation>
    <scope>NUCLEOTIDE SEQUENCE [LARGE SCALE GENOMIC DNA]</scope>
    <source>
        <strain evidence="2">MLS10</strain>
    </source>
</reference>
<dbReference type="EMBL" id="CP001791">
    <property type="protein sequence ID" value="ADH98467.1"/>
    <property type="molecule type" value="Genomic_DNA"/>
</dbReference>
<name>D6Y076_BACIE</name>